<feature type="chain" id="PRO_5043549112" description="Lipoprotein" evidence="1">
    <location>
        <begin position="26"/>
        <end position="241"/>
    </location>
</feature>
<evidence type="ECO:0000256" key="1">
    <source>
        <dbReference type="SAM" id="SignalP"/>
    </source>
</evidence>
<sequence>MINPFSVRQLPLLGGAALLASLLTACPGPPTPPPPGVSLGFSYPAQADTSGLTLAAIYFTGTAGTDLKVLSTSSGYGGYGPPAGSSASLYMDGYALAALAKDPLCMTPFKDGEAKGMQDVTLSNPEVRTCNVYFLAFRDANGDRLPQKAEEAYMTHDILSNASTDFTYSYLSPDGKSRESGSRKSGWTLVRHMVLQPEATPGQYLVSMNSVPTADQGIPVALHEPSNYFSSLSVPVAGGQR</sequence>
<dbReference type="RefSeq" id="WP_350244891.1">
    <property type="nucleotide sequence ID" value="NZ_CP158299.1"/>
</dbReference>
<proteinExistence type="predicted"/>
<evidence type="ECO:0000313" key="2">
    <source>
        <dbReference type="EMBL" id="XBV86810.1"/>
    </source>
</evidence>
<name>A0AAU7UEI0_9DEIO</name>
<dbReference type="KEGG" id="dsc:ABOD76_11005"/>
<accession>A0AAU7UEI0</accession>
<dbReference type="AlphaFoldDB" id="A0AAU7UEI0"/>
<feature type="signal peptide" evidence="1">
    <location>
        <begin position="1"/>
        <end position="25"/>
    </location>
</feature>
<gene>
    <name evidence="2" type="ORF">ABOD76_11005</name>
</gene>
<keyword evidence="1" id="KW-0732">Signal</keyword>
<reference evidence="2" key="1">
    <citation type="submission" date="2024-06" db="EMBL/GenBank/DDBJ databases">
        <title>Draft Genome Sequence of Deinococcus sonorensis Type Strain KR-87, a Biofilm Producing Representative of the Genus Deinococcus.</title>
        <authorList>
            <person name="Boren L.S."/>
            <person name="Grosso R.A."/>
            <person name="Hugenberg-Cox A.N."/>
            <person name="Hill J.T.E."/>
            <person name="Albert C.M."/>
            <person name="Tuohy J.M."/>
        </authorList>
    </citation>
    <scope>NUCLEOTIDE SEQUENCE</scope>
    <source>
        <strain evidence="2">KR-87</strain>
    </source>
</reference>
<organism evidence="2">
    <name type="scientific">Deinococcus sonorensis KR-87</name>
    <dbReference type="NCBI Taxonomy" id="694439"/>
    <lineage>
        <taxon>Bacteria</taxon>
        <taxon>Thermotogati</taxon>
        <taxon>Deinococcota</taxon>
        <taxon>Deinococci</taxon>
        <taxon>Deinococcales</taxon>
        <taxon>Deinococcaceae</taxon>
        <taxon>Deinococcus</taxon>
    </lineage>
</organism>
<protein>
    <recommendedName>
        <fullName evidence="3">Lipoprotein</fullName>
    </recommendedName>
</protein>
<dbReference type="EMBL" id="CP158299">
    <property type="protein sequence ID" value="XBV86810.1"/>
    <property type="molecule type" value="Genomic_DNA"/>
</dbReference>
<evidence type="ECO:0008006" key="3">
    <source>
        <dbReference type="Google" id="ProtNLM"/>
    </source>
</evidence>